<sequence length="317" mass="34565">MTWQAASALAIRPQAALPLPSWCDDHGADSKWWMIRTQACMITPASLTVTNPQTGEAVGGINYLVYAYTYTDTSLLDWGYQIQLGMVSSWGAVAGTQASGTGACNGKCKVTDASFPAQSFTMTHDAVGNWIMTSTIATRPKGQRGTGTGQATWNFTNPQWDGPSTDMTLGTLDVRCDRALPGNTKPGCVMPQYIPQMVYSKSGAYPELAKHIEYAQNTKKLPGKHGTTKYLTRLTDAAKIKKNRNKACPSSLHRPAGKSCDEYPFASTWQGASTGNGTYSRRMINATQNKNGGVALANFYIYNRILEKDKFLVWIKS</sequence>
<dbReference type="RefSeq" id="WP_136726520.1">
    <property type="nucleotide sequence ID" value="NZ_SUMC01000029.1"/>
</dbReference>
<gene>
    <name evidence="2" type="ORF">FCI23_26885</name>
</gene>
<evidence type="ECO:0000313" key="3">
    <source>
        <dbReference type="Proteomes" id="UP000305778"/>
    </source>
</evidence>
<dbReference type="InterPro" id="IPR029476">
    <property type="entry name" value="DNase_NucA_NucB"/>
</dbReference>
<keyword evidence="3" id="KW-1185">Reference proteome</keyword>
<dbReference type="EMBL" id="SUMC01000029">
    <property type="protein sequence ID" value="TKA08566.1"/>
    <property type="molecule type" value="Genomic_DNA"/>
</dbReference>
<dbReference type="Pfam" id="PF14040">
    <property type="entry name" value="DNase_NucA_NucB"/>
    <property type="match status" value="1"/>
</dbReference>
<organism evidence="2 3">
    <name type="scientific">Actinacidiphila oryziradicis</name>
    <dbReference type="NCBI Taxonomy" id="2571141"/>
    <lineage>
        <taxon>Bacteria</taxon>
        <taxon>Bacillati</taxon>
        <taxon>Actinomycetota</taxon>
        <taxon>Actinomycetes</taxon>
        <taxon>Kitasatosporales</taxon>
        <taxon>Streptomycetaceae</taxon>
        <taxon>Actinacidiphila</taxon>
    </lineage>
</organism>
<evidence type="ECO:0000259" key="1">
    <source>
        <dbReference type="Pfam" id="PF14040"/>
    </source>
</evidence>
<proteinExistence type="predicted"/>
<accession>A0A4U0SGF9</accession>
<protein>
    <recommendedName>
        <fullName evidence="1">Deoxyribonuclease NucA/NucB domain-containing protein</fullName>
    </recommendedName>
</protein>
<name>A0A4U0SGF9_9ACTN</name>
<comment type="caution">
    <text evidence="2">The sequence shown here is derived from an EMBL/GenBank/DDBJ whole genome shotgun (WGS) entry which is preliminary data.</text>
</comment>
<feature type="domain" description="Deoxyribonuclease NucA/NucB" evidence="1">
    <location>
        <begin position="232"/>
        <end position="313"/>
    </location>
</feature>
<dbReference type="OrthoDB" id="2751008at2"/>
<dbReference type="Proteomes" id="UP000305778">
    <property type="component" value="Unassembled WGS sequence"/>
</dbReference>
<dbReference type="AlphaFoldDB" id="A0A4U0SGF9"/>
<evidence type="ECO:0000313" key="2">
    <source>
        <dbReference type="EMBL" id="TKA08566.1"/>
    </source>
</evidence>
<reference evidence="2 3" key="1">
    <citation type="submission" date="2019-04" db="EMBL/GenBank/DDBJ databases">
        <title>Streptomyces oryziradicis sp. nov., a novel actinomycete isolated from rhizosphere soil of rice (Oryza sativa L.).</title>
        <authorList>
            <person name="Li C."/>
        </authorList>
    </citation>
    <scope>NUCLEOTIDE SEQUENCE [LARGE SCALE GENOMIC DNA]</scope>
    <source>
        <strain evidence="2 3">NEAU-C40</strain>
    </source>
</reference>